<name>A0A368DMM9_9PROT</name>
<evidence type="ECO:0000256" key="1">
    <source>
        <dbReference type="ARBA" id="ARBA00002803"/>
    </source>
</evidence>
<evidence type="ECO:0000313" key="12">
    <source>
        <dbReference type="Proteomes" id="UP000253570"/>
    </source>
</evidence>
<evidence type="ECO:0000256" key="2">
    <source>
        <dbReference type="ARBA" id="ARBA00004887"/>
    </source>
</evidence>
<keyword evidence="7" id="KW-0677">Repeat</keyword>
<dbReference type="EC" id="2.5.1.9" evidence="3 8"/>
<feature type="domain" description="Lumazine-binding" evidence="10">
    <location>
        <begin position="1"/>
        <end position="99"/>
    </location>
</feature>
<dbReference type="FunFam" id="2.40.30.20:FF:000004">
    <property type="entry name" value="Riboflavin synthase, alpha subunit"/>
    <property type="match status" value="1"/>
</dbReference>
<dbReference type="NCBIfam" id="TIGR00187">
    <property type="entry name" value="ribE"/>
    <property type="match status" value="1"/>
</dbReference>
<keyword evidence="5" id="KW-0686">Riboflavin biosynthesis</keyword>
<feature type="repeat" description="Lumazine-binding" evidence="9">
    <location>
        <begin position="1"/>
        <end position="99"/>
    </location>
</feature>
<evidence type="ECO:0000256" key="6">
    <source>
        <dbReference type="ARBA" id="ARBA00022679"/>
    </source>
</evidence>
<organism evidence="11 12">
    <name type="scientific">PS1 clade bacterium</name>
    <dbReference type="NCBI Taxonomy" id="2175152"/>
    <lineage>
        <taxon>Bacteria</taxon>
        <taxon>Pseudomonadati</taxon>
        <taxon>Pseudomonadota</taxon>
        <taxon>Alphaproteobacteria</taxon>
        <taxon>PS1 clade</taxon>
    </lineage>
</organism>
<evidence type="ECO:0000259" key="10">
    <source>
        <dbReference type="PROSITE" id="PS51177"/>
    </source>
</evidence>
<dbReference type="InterPro" id="IPR001783">
    <property type="entry name" value="Lumazine-bd"/>
</dbReference>
<dbReference type="Pfam" id="PF00677">
    <property type="entry name" value="Lum_binding"/>
    <property type="match status" value="2"/>
</dbReference>
<dbReference type="GO" id="GO:0009231">
    <property type="term" value="P:riboflavin biosynthetic process"/>
    <property type="evidence" value="ECO:0007669"/>
    <property type="project" value="UniProtKB-KW"/>
</dbReference>
<keyword evidence="6 11" id="KW-0808">Transferase</keyword>
<comment type="caution">
    <text evidence="11">The sequence shown here is derived from an EMBL/GenBank/DDBJ whole genome shotgun (WGS) entry which is preliminary data.</text>
</comment>
<dbReference type="EMBL" id="QOQD01000010">
    <property type="protein sequence ID" value="RCL73090.1"/>
    <property type="molecule type" value="Genomic_DNA"/>
</dbReference>
<evidence type="ECO:0000256" key="8">
    <source>
        <dbReference type="NCBIfam" id="TIGR00187"/>
    </source>
</evidence>
<evidence type="ECO:0000256" key="4">
    <source>
        <dbReference type="ARBA" id="ARBA00013950"/>
    </source>
</evidence>
<dbReference type="Gene3D" id="2.40.30.20">
    <property type="match status" value="2"/>
</dbReference>
<dbReference type="PIRSF" id="PIRSF000498">
    <property type="entry name" value="Riboflavin_syn_A"/>
    <property type="match status" value="1"/>
</dbReference>
<dbReference type="InterPro" id="IPR023366">
    <property type="entry name" value="ATP_synth_asu-like_sf"/>
</dbReference>
<protein>
    <recommendedName>
        <fullName evidence="4 8">Riboflavin synthase</fullName>
        <ecNumber evidence="3 8">2.5.1.9</ecNumber>
    </recommendedName>
</protein>
<dbReference type="CDD" id="cd00402">
    <property type="entry name" value="Riboflavin_synthase_like"/>
    <property type="match status" value="1"/>
</dbReference>
<evidence type="ECO:0000256" key="7">
    <source>
        <dbReference type="ARBA" id="ARBA00022737"/>
    </source>
</evidence>
<reference evidence="11 12" key="1">
    <citation type="journal article" date="2018" name="Microbiome">
        <title>Fine metagenomic profile of the Mediterranean stratified and mixed water columns revealed by assembly and recruitment.</title>
        <authorList>
            <person name="Haro-Moreno J.M."/>
            <person name="Lopez-Perez M."/>
            <person name="De La Torre J.R."/>
            <person name="Picazo A."/>
            <person name="Camacho A."/>
            <person name="Rodriguez-Valera F."/>
        </authorList>
    </citation>
    <scope>NUCLEOTIDE SEQUENCE [LARGE SCALE GENOMIC DNA]</scope>
    <source>
        <strain evidence="11">MED-G57</strain>
    </source>
</reference>
<evidence type="ECO:0000256" key="9">
    <source>
        <dbReference type="PROSITE-ProRule" id="PRU00524"/>
    </source>
</evidence>
<dbReference type="PROSITE" id="PS51177">
    <property type="entry name" value="LUMAZINE_BIND"/>
    <property type="match status" value="2"/>
</dbReference>
<feature type="domain" description="Lumazine-binding" evidence="10">
    <location>
        <begin position="100"/>
        <end position="196"/>
    </location>
</feature>
<dbReference type="InterPro" id="IPR017938">
    <property type="entry name" value="Riboflavin_synthase-like_b-brl"/>
</dbReference>
<dbReference type="GO" id="GO:0004746">
    <property type="term" value="F:riboflavin synthase activity"/>
    <property type="evidence" value="ECO:0007669"/>
    <property type="project" value="UniProtKB-UniRule"/>
</dbReference>
<dbReference type="SUPFAM" id="SSF63380">
    <property type="entry name" value="Riboflavin synthase domain-like"/>
    <property type="match status" value="2"/>
</dbReference>
<dbReference type="Proteomes" id="UP000253570">
    <property type="component" value="Unassembled WGS sequence"/>
</dbReference>
<evidence type="ECO:0000313" key="11">
    <source>
        <dbReference type="EMBL" id="RCL73090.1"/>
    </source>
</evidence>
<comment type="pathway">
    <text evidence="2">Cofactor biosynthesis; riboflavin biosynthesis; riboflavin from 2-hydroxy-3-oxobutyl phosphate and 5-amino-6-(D-ribitylamino)uracil: step 2/2.</text>
</comment>
<dbReference type="PANTHER" id="PTHR21098:SF0">
    <property type="entry name" value="RIBOFLAVIN SYNTHASE"/>
    <property type="match status" value="1"/>
</dbReference>
<evidence type="ECO:0000256" key="5">
    <source>
        <dbReference type="ARBA" id="ARBA00022619"/>
    </source>
</evidence>
<dbReference type="InterPro" id="IPR026017">
    <property type="entry name" value="Lumazine-bd_dom"/>
</dbReference>
<feature type="repeat" description="Lumazine-binding" evidence="9">
    <location>
        <begin position="100"/>
        <end position="196"/>
    </location>
</feature>
<sequence length="197" mass="21877">MFTGIIIEKGLIKDIKRKDNEIEMVIFSKKISSFKEGMSISCAGICLTVVSFENYESGHLFSVYISNETLSRTTLAEYMEGDQINLEKSLALGDEMDGHIVQGHVDGVAEITDVEQDGESSRFTFKIEPNLVKYIAPKGSVALDGTSLTVNNVEGNKFDVNLIPYTLDHTTWKSNLKGDKVNIEVDILSRYVLNANN</sequence>
<comment type="function">
    <text evidence="1">Catalyzes the dismutation of two molecules of 6,7-dimethyl-8-ribityllumazine, resulting in the formation of riboflavin and 5-amino-6-(D-ribitylamino)uracil.</text>
</comment>
<evidence type="ECO:0000256" key="3">
    <source>
        <dbReference type="ARBA" id="ARBA00012827"/>
    </source>
</evidence>
<gene>
    <name evidence="11" type="ORF">DBW71_04635</name>
</gene>
<dbReference type="NCBIfam" id="NF006767">
    <property type="entry name" value="PRK09289.1"/>
    <property type="match status" value="1"/>
</dbReference>
<proteinExistence type="predicted"/>
<dbReference type="AlphaFoldDB" id="A0A368DMM9"/>
<accession>A0A368DMM9</accession>
<dbReference type="PANTHER" id="PTHR21098">
    <property type="entry name" value="RIBOFLAVIN SYNTHASE ALPHA CHAIN"/>
    <property type="match status" value="1"/>
</dbReference>